<keyword evidence="3" id="KW-1185">Reference proteome</keyword>
<organism evidence="2 3">
    <name type="scientific">Streptomyces pini</name>
    <dbReference type="NCBI Taxonomy" id="1520580"/>
    <lineage>
        <taxon>Bacteria</taxon>
        <taxon>Bacillati</taxon>
        <taxon>Actinomycetota</taxon>
        <taxon>Actinomycetes</taxon>
        <taxon>Kitasatosporales</taxon>
        <taxon>Streptomycetaceae</taxon>
        <taxon>Streptomyces</taxon>
    </lineage>
</organism>
<sequence>MATGEFEGKSLAALNGMVTKADPGLLTSRGQALGKAGSDMDGIGSELRTYIDRVEWDGEGGDAFREWGRQFALESMRFAAYVRTLGHHMVNAGQALTEAKAAIPEPELMCYADPEKDKARQESEESKRQEAINQLNRLSSYYRTTGESLRAAEEPDFKPLPNRYGEDPGAYAPGSVSGSGSQEGSAHRGPGAASGGMAAAKSSEDFHSALTADRSVPTADRPAPVAERPTSMTIDSVASPPAAEPRSQTGPNPSHPSTGPSSPATPPVAPSGPIPRTGRPLPHITATGQPPGSGGGGGVPPRSSARDGIMGGTPRQAGNQAVGAGNPRGAVGGDRAPLGRPVGGFPGSASGGSPAGRGMYPGRSMAPQPGGTAGGSRMGSGRSRAEFTPGGTGLVRGSTASGVAGTGRPTNTNSPPRDRRESQNRPDYLTEDEETWTGRRDVVPPVID</sequence>
<evidence type="ECO:0000313" key="2">
    <source>
        <dbReference type="EMBL" id="SFJ80584.1"/>
    </source>
</evidence>
<dbReference type="InterPro" id="IPR036689">
    <property type="entry name" value="ESAT-6-like_sf"/>
</dbReference>
<dbReference type="EMBL" id="FOSG01000001">
    <property type="protein sequence ID" value="SFJ80584.1"/>
    <property type="molecule type" value="Genomic_DNA"/>
</dbReference>
<feature type="compositionally biased region" description="Low complexity" evidence="1">
    <location>
        <begin position="174"/>
        <end position="184"/>
    </location>
</feature>
<proteinExistence type="predicted"/>
<feature type="region of interest" description="Disordered" evidence="1">
    <location>
        <begin position="147"/>
        <end position="448"/>
    </location>
</feature>
<dbReference type="Proteomes" id="UP000198928">
    <property type="component" value="Unassembled WGS sequence"/>
</dbReference>
<evidence type="ECO:0008006" key="4">
    <source>
        <dbReference type="Google" id="ProtNLM"/>
    </source>
</evidence>
<dbReference type="SUPFAM" id="SSF140453">
    <property type="entry name" value="EsxAB dimer-like"/>
    <property type="match status" value="1"/>
</dbReference>
<dbReference type="AlphaFoldDB" id="A0A1I3UAP7"/>
<gene>
    <name evidence="2" type="ORF">SAMN05192584_101406</name>
</gene>
<feature type="compositionally biased region" description="Gly residues" evidence="1">
    <location>
        <begin position="341"/>
        <end position="355"/>
    </location>
</feature>
<evidence type="ECO:0000256" key="1">
    <source>
        <dbReference type="SAM" id="MobiDB-lite"/>
    </source>
</evidence>
<reference evidence="3" key="1">
    <citation type="submission" date="2016-10" db="EMBL/GenBank/DDBJ databases">
        <authorList>
            <person name="Varghese N."/>
            <person name="Submissions S."/>
        </authorList>
    </citation>
    <scope>NUCLEOTIDE SEQUENCE [LARGE SCALE GENOMIC DNA]</scope>
    <source>
        <strain evidence="3">PL19</strain>
    </source>
</reference>
<name>A0A1I3UAP7_9ACTN</name>
<evidence type="ECO:0000313" key="3">
    <source>
        <dbReference type="Proteomes" id="UP000198928"/>
    </source>
</evidence>
<accession>A0A1I3UAP7</accession>
<feature type="compositionally biased region" description="Low complexity" evidence="1">
    <location>
        <begin position="249"/>
        <end position="262"/>
    </location>
</feature>
<feature type="compositionally biased region" description="Pro residues" evidence="1">
    <location>
        <begin position="263"/>
        <end position="273"/>
    </location>
</feature>
<protein>
    <recommendedName>
        <fullName evidence="4">PPE family protein</fullName>
    </recommendedName>
</protein>